<evidence type="ECO:0000313" key="3">
    <source>
        <dbReference type="Proteomes" id="UP001296943"/>
    </source>
</evidence>
<dbReference type="RefSeq" id="WP_204501608.1">
    <property type="nucleotide sequence ID" value="NZ_JAFBDR010000023.1"/>
</dbReference>
<feature type="domain" description="Wadjet protein JetD C-terminal" evidence="1">
    <location>
        <begin position="184"/>
        <end position="302"/>
    </location>
</feature>
<dbReference type="InterPro" id="IPR024534">
    <property type="entry name" value="JetD_C"/>
</dbReference>
<comment type="caution">
    <text evidence="2">The sequence shown here is derived from an EMBL/GenBank/DDBJ whole genome shotgun (WGS) entry which is preliminary data.</text>
</comment>
<evidence type="ECO:0000313" key="2">
    <source>
        <dbReference type="EMBL" id="MBM7572934.1"/>
    </source>
</evidence>
<keyword evidence="3" id="KW-1185">Reference proteome</keyword>
<organism evidence="2 3">
    <name type="scientific">Aquibacillus albus</name>
    <dbReference type="NCBI Taxonomy" id="1168171"/>
    <lineage>
        <taxon>Bacteria</taxon>
        <taxon>Bacillati</taxon>
        <taxon>Bacillota</taxon>
        <taxon>Bacilli</taxon>
        <taxon>Bacillales</taxon>
        <taxon>Bacillaceae</taxon>
        <taxon>Aquibacillus</taxon>
    </lineage>
</organism>
<gene>
    <name evidence="2" type="ORF">JOC48_003466</name>
</gene>
<dbReference type="EMBL" id="JAFBDR010000023">
    <property type="protein sequence ID" value="MBM7572934.1"/>
    <property type="molecule type" value="Genomic_DNA"/>
</dbReference>
<reference evidence="2 3" key="1">
    <citation type="submission" date="2021-01" db="EMBL/GenBank/DDBJ databases">
        <title>Genomic Encyclopedia of Type Strains, Phase IV (KMG-IV): sequencing the most valuable type-strain genomes for metagenomic binning, comparative biology and taxonomic classification.</title>
        <authorList>
            <person name="Goeker M."/>
        </authorList>
    </citation>
    <scope>NUCLEOTIDE SEQUENCE [LARGE SCALE GENOMIC DNA]</scope>
    <source>
        <strain evidence="2 3">DSM 23711</strain>
    </source>
</reference>
<protein>
    <recommendedName>
        <fullName evidence="1">Wadjet protein JetD C-terminal domain-containing protein</fullName>
    </recommendedName>
</protein>
<evidence type="ECO:0000259" key="1">
    <source>
        <dbReference type="Pfam" id="PF09983"/>
    </source>
</evidence>
<sequence>MYREVLEFVNNHRKVYIDTWDIQSSLQFHCDFVYSKFSDSIKRLVEEDIIEPVVSSGKSHHHRPELKLYKRYRKVKVQEVVSEEYKKEILTMYHVKMKVSFYIQQPKQYAEDRHFLIKINQFLNSDSQDWLTVNERSFQLVQDEKWLSGNGMSLLKKVGLSLSDLRCSQIFEPFFYFAIPSWKELTQSNVLIVENKDTYGSFKELFKEGITTFAGVKFDFLIYGEGEKIIRSIESIWDIVGTDTKDIQGYYFGDIDPIGIEICLSLMRKNEISLEPMAAFYEKLLLIYKTTRLKRKKKQKYKVDIAEEFGSYLSDSLRDDFFEIIQEYYLPQEGLNKSVLRSMAERK</sequence>
<proteinExistence type="predicted"/>
<dbReference type="Proteomes" id="UP001296943">
    <property type="component" value="Unassembled WGS sequence"/>
</dbReference>
<name>A0ABS2N464_9BACI</name>
<accession>A0ABS2N464</accession>
<dbReference type="Pfam" id="PF09983">
    <property type="entry name" value="JetD_C"/>
    <property type="match status" value="1"/>
</dbReference>